<dbReference type="RefSeq" id="WP_101196688.1">
    <property type="nucleotide sequence ID" value="NZ_PJCG01000061.1"/>
</dbReference>
<dbReference type="EMBL" id="PJCG01000061">
    <property type="protein sequence ID" value="PKI19409.1"/>
    <property type="molecule type" value="Genomic_DNA"/>
</dbReference>
<evidence type="ECO:0000256" key="1">
    <source>
        <dbReference type="ARBA" id="ARBA00008005"/>
    </source>
</evidence>
<dbReference type="InterPro" id="IPR007067">
    <property type="entry name" value="Tail_sheath"/>
</dbReference>
<dbReference type="PIRSF" id="PIRSF007349">
    <property type="entry name" value="Tsp_L"/>
    <property type="match status" value="1"/>
</dbReference>
<feature type="domain" description="Tail sheath protein subtilisin-like" evidence="2">
    <location>
        <begin position="206"/>
        <end position="369"/>
    </location>
</feature>
<comment type="caution">
    <text evidence="4">The sequence shown here is derived from an EMBL/GenBank/DDBJ whole genome shotgun (WGS) entry which is preliminary data.</text>
</comment>
<evidence type="ECO:0000313" key="4">
    <source>
        <dbReference type="EMBL" id="PKI19409.1"/>
    </source>
</evidence>
<comment type="similarity">
    <text evidence="1">Belongs to the myoviridae tail sheath protein family.</text>
</comment>
<dbReference type="AlphaFoldDB" id="A0A2N1IMD2"/>
<evidence type="ECO:0000313" key="5">
    <source>
        <dbReference type="Proteomes" id="UP000233399"/>
    </source>
</evidence>
<dbReference type="Pfam" id="PF04984">
    <property type="entry name" value="Phage_sheath_1"/>
    <property type="match status" value="1"/>
</dbReference>
<proteinExistence type="inferred from homology"/>
<feature type="domain" description="Tail sheath protein C-terminal" evidence="3">
    <location>
        <begin position="378"/>
        <end position="490"/>
    </location>
</feature>
<sequence>MSVSFSNIPSDIRVPLFYAEVDNSMANSGASSMRRLLIGQVNDDADGPEIGQLTLVSRTSEAKDIGGVGSMLASMHARWRTIDVAGEVWCLPLKVATGVAATGTVTVTGSVESAGLVNLYVAGQRVRALAVAGASAEAVATALAAAINEAIDLPVTATVAAGVVTLQAKFKGELANDIQLQLNRLGRVNSEVTPAGLTIVTTGMTGGVGSPDAAAALAALGDEEFEFIAQPWTDADTLDAWKETMDDSAGRWSWAKQLYGHVYSAKRGTLGELVAAGRLRNDPHITVHGFERGVPQPAWEVAAAWAARTAVFINADPARPTQTGVLAGIDPAAASDRFTLTERQSLLTSGIATASYSGSSYRIERAITTYQRNAYGQADDSYLDSETLHQSAYVIRYLRSIITSKYGRHKLANDGTRFGPGQAIVTPKVIRGELVAAYGALERDGIVENAEMFNQYLIVERDANNPNRLSVLFPPDLMNQLRVFALLYQFRLQYPEAT</sequence>
<organism evidence="4 5">
    <name type="scientific">Pseudomonas monteilii</name>
    <dbReference type="NCBI Taxonomy" id="76759"/>
    <lineage>
        <taxon>Bacteria</taxon>
        <taxon>Pseudomonadati</taxon>
        <taxon>Pseudomonadota</taxon>
        <taxon>Gammaproteobacteria</taxon>
        <taxon>Pseudomonadales</taxon>
        <taxon>Pseudomonadaceae</taxon>
        <taxon>Pseudomonas</taxon>
    </lineage>
</organism>
<dbReference type="InterPro" id="IPR035089">
    <property type="entry name" value="Phage_sheath_subtilisin"/>
</dbReference>
<name>A0A2N1IMD2_9PSED</name>
<dbReference type="InterPro" id="IPR020287">
    <property type="entry name" value="Tail_sheath_C"/>
</dbReference>
<gene>
    <name evidence="4" type="ORF">CXB65_23265</name>
</gene>
<evidence type="ECO:0000259" key="2">
    <source>
        <dbReference type="Pfam" id="PF04984"/>
    </source>
</evidence>
<accession>A0A2N1IMD2</accession>
<reference evidence="4 5" key="1">
    <citation type="submission" date="2017-12" db="EMBL/GenBank/DDBJ databases">
        <title>Isolation and characterization of an aerobic denitrifying Pseudomonas monteilii CY06 from aquaculture ponds.</title>
        <authorList>
            <person name="Ma Q."/>
            <person name="Cai Y."/>
            <person name="He Z."/>
        </authorList>
    </citation>
    <scope>NUCLEOTIDE SEQUENCE [LARGE SCALE GENOMIC DNA]</scope>
    <source>
        <strain evidence="4 5">CY06</strain>
    </source>
</reference>
<evidence type="ECO:0000259" key="3">
    <source>
        <dbReference type="Pfam" id="PF17482"/>
    </source>
</evidence>
<dbReference type="Pfam" id="PF17482">
    <property type="entry name" value="Phage_sheath_1C"/>
    <property type="match status" value="1"/>
</dbReference>
<dbReference type="Proteomes" id="UP000233399">
    <property type="component" value="Unassembled WGS sequence"/>
</dbReference>
<protein>
    <submittedName>
        <fullName evidence="4">Phage tail protein</fullName>
    </submittedName>
</protein>